<keyword evidence="1" id="KW-0175">Coiled coil</keyword>
<dbReference type="VEuPathDB" id="PlasmoDB:PYYM_1121800"/>
<dbReference type="EMBL" id="LK934639">
    <property type="protein sequence ID" value="CDU18900.1"/>
    <property type="molecule type" value="Genomic_DNA"/>
</dbReference>
<dbReference type="VEuPathDB" id="PlasmoDB:Py17XNL_001105611"/>
<evidence type="ECO:0000313" key="4">
    <source>
        <dbReference type="Proteomes" id="UP000072874"/>
    </source>
</evidence>
<dbReference type="RefSeq" id="XP_724489.1">
    <property type="nucleotide sequence ID" value="XM_719396.1"/>
</dbReference>
<dbReference type="VEuPathDB" id="PlasmoDB:PY17X_1120900"/>
<dbReference type="Proteomes" id="UP000072874">
    <property type="component" value="Chromosome 11"/>
</dbReference>
<feature type="coiled-coil region" evidence="1">
    <location>
        <begin position="181"/>
        <end position="215"/>
    </location>
</feature>
<evidence type="ECO:0000313" key="5">
    <source>
        <dbReference type="Proteomes" id="UP000072904"/>
    </source>
</evidence>
<sequence length="219" mass="25937">MEKMEKIETMESIELEDIWENVIKITSPSITSLDSSNESNISYVNKRVIENNNLLVNINYELDRKINDNDNSNKLDNDVNNKKNSIIYNGDNIEVSEDKSLSDIENESIIKLIKTAMKNKKNKKDYEFRKYISESKLFFIFVHIFLHLLKNKNKIENPYEYIINCFKINSNETGSCDEDERKKIINENNFYKKTNKELINKINNIQLEIIDIQKKMHIQ</sequence>
<reference evidence="3" key="3">
    <citation type="submission" date="2014-05" db="EMBL/GenBank/DDBJ databases">
        <authorList>
            <person name="Aslett M.A."/>
            <person name="De Silva N."/>
        </authorList>
    </citation>
    <scope>NUCLEOTIDE SEQUENCE</scope>
    <source>
        <strain evidence="3">17X</strain>
    </source>
</reference>
<dbReference type="Proteomes" id="UP000072904">
    <property type="component" value="Chromosome 11"/>
</dbReference>
<dbReference type="OMA" id="YEYIINC"/>
<dbReference type="AlphaFoldDB" id="A0A078K8Y1"/>
<dbReference type="EMBL" id="LM993665">
    <property type="protein sequence ID" value="VTZ79485.1"/>
    <property type="molecule type" value="Genomic_DNA"/>
</dbReference>
<proteinExistence type="predicted"/>
<evidence type="ECO:0000256" key="1">
    <source>
        <dbReference type="SAM" id="Coils"/>
    </source>
</evidence>
<dbReference type="GeneID" id="3789814"/>
<name>A0A078K8Y1_PLAYE</name>
<gene>
    <name evidence="3" type="ORF">PY17X_1120900</name>
    <name evidence="2" type="ORF">PYYM_1121800</name>
</gene>
<protein>
    <submittedName>
        <fullName evidence="2">Uncharacterized protein</fullName>
    </submittedName>
</protein>
<accession>A0A078K8Y1</accession>
<organism evidence="2 5">
    <name type="scientific">Plasmodium yoelii</name>
    <dbReference type="NCBI Taxonomy" id="5861"/>
    <lineage>
        <taxon>Eukaryota</taxon>
        <taxon>Sar</taxon>
        <taxon>Alveolata</taxon>
        <taxon>Apicomplexa</taxon>
        <taxon>Aconoidasida</taxon>
        <taxon>Haemosporida</taxon>
        <taxon>Plasmodiidae</taxon>
        <taxon>Plasmodium</taxon>
        <taxon>Plasmodium (Vinckeia)</taxon>
    </lineage>
</organism>
<reference evidence="2" key="2">
    <citation type="submission" date="2014-05" db="EMBL/GenBank/DDBJ databases">
        <authorList>
            <person name="Aslett A.Martin."/>
            <person name="De Silva Nishadi"/>
        </authorList>
    </citation>
    <scope>NUCLEOTIDE SEQUENCE</scope>
    <source>
        <strain evidence="2">YM</strain>
    </source>
</reference>
<dbReference type="VEuPathDB" id="PlasmoDB:PY04224"/>
<evidence type="ECO:0000313" key="2">
    <source>
        <dbReference type="EMBL" id="CDU18900.1"/>
    </source>
</evidence>
<dbReference type="KEGG" id="pyo:PY17X_1120900"/>
<evidence type="ECO:0000313" key="3">
    <source>
        <dbReference type="EMBL" id="VTZ79485.1"/>
    </source>
</evidence>
<reference evidence="3" key="4">
    <citation type="submission" date="2019-05" db="EMBL/GenBank/DDBJ databases">
        <authorList>
            <consortium name="Pathogen Informatics"/>
        </authorList>
    </citation>
    <scope>NUCLEOTIDE SEQUENCE</scope>
    <source>
        <strain evidence="3">17X</strain>
    </source>
</reference>
<dbReference type="OrthoDB" id="372809at2759"/>
<reference evidence="4 5" key="1">
    <citation type="journal article" date="2014" name="BMC Biol.">
        <title>A comprehensive evaluation of rodent malaria parasite genomes and gene expression.</title>
        <authorList>
            <person name="Otto T.D."/>
            <person name="Bohme U."/>
            <person name="Jackson A.P."/>
            <person name="Hunt M."/>
            <person name="Franke-Fayard B."/>
            <person name="Hoeijmakers W.A."/>
            <person name="Religa A.A."/>
            <person name="Robertson L."/>
            <person name="Sanders M."/>
            <person name="Ogun S.A."/>
            <person name="Cunningham D."/>
            <person name="Erhart A."/>
            <person name="Billker O."/>
            <person name="Khan S.M."/>
            <person name="Stunnenberg H.G."/>
            <person name="Langhorne J."/>
            <person name="Holder A.A."/>
            <person name="Waters A.P."/>
            <person name="Newbold C.I."/>
            <person name="Pain A."/>
            <person name="Berriman M."/>
            <person name="Janse C.J."/>
        </authorList>
    </citation>
    <scope>NUCLEOTIDE SEQUENCE [LARGE SCALE GENOMIC DNA]</scope>
    <source>
        <strain evidence="3 4">17X</strain>
        <strain evidence="2 5">YM</strain>
    </source>
</reference>